<feature type="domain" description="Transposase IS200-like" evidence="1">
    <location>
        <begin position="9"/>
        <end position="123"/>
    </location>
</feature>
<sequence>MSRPLRQEFAGAFYHVMSRGDRQQVIYRDDTDRLVWLDMLASTCARFNFKVHGFCQMTNHYHLVVETGDPNLSHGMRQLNGQYSQYCNRRHKLVGHLFQGRYKAILVQKECYGREVVRYVVLNPVRAGMVAAPGEWRWSSYQLMVQDAPAPSWLETDWILSLFGLDREQAIEAYRQFVAQGVGAANPMKNVMHQLLLGDEAFVASRRSAQSFTRLNEVTKQHRRAFALTLAEYQAKFANRDEAITEAYFSTAYTMKEIAAHFRVSYRTVSRVVRRQESSSKAEAVYDWQN</sequence>
<comment type="caution">
    <text evidence="2">The sequence shown here is derived from an EMBL/GenBank/DDBJ whole genome shotgun (WGS) entry which is preliminary data.</text>
</comment>
<evidence type="ECO:0000313" key="3">
    <source>
        <dbReference type="Proteomes" id="UP000479335"/>
    </source>
</evidence>
<reference evidence="2 3" key="1">
    <citation type="submission" date="2019-12" db="EMBL/GenBank/DDBJ databases">
        <title>Novel species isolated from a subtropical stream in China.</title>
        <authorList>
            <person name="Lu H."/>
        </authorList>
    </citation>
    <scope>NUCLEOTIDE SEQUENCE [LARGE SCALE GENOMIC DNA]</scope>
    <source>
        <strain evidence="2 3">FT135W</strain>
    </source>
</reference>
<dbReference type="GO" id="GO:0004803">
    <property type="term" value="F:transposase activity"/>
    <property type="evidence" value="ECO:0007669"/>
    <property type="project" value="InterPro"/>
</dbReference>
<dbReference type="PANTHER" id="PTHR34322">
    <property type="entry name" value="TRANSPOSASE, Y1_TNP DOMAIN-CONTAINING"/>
    <property type="match status" value="1"/>
</dbReference>
<dbReference type="RefSeq" id="WP_161005772.1">
    <property type="nucleotide sequence ID" value="NZ_WWCN01000003.1"/>
</dbReference>
<dbReference type="GO" id="GO:0006313">
    <property type="term" value="P:DNA transposition"/>
    <property type="evidence" value="ECO:0007669"/>
    <property type="project" value="InterPro"/>
</dbReference>
<proteinExistence type="predicted"/>
<gene>
    <name evidence="2" type="ORF">GTP46_06390</name>
</gene>
<name>A0A6L8K435_9BURK</name>
<dbReference type="PANTHER" id="PTHR34322:SF2">
    <property type="entry name" value="TRANSPOSASE IS200-LIKE DOMAIN-CONTAINING PROTEIN"/>
    <property type="match status" value="1"/>
</dbReference>
<dbReference type="SUPFAM" id="SSF143422">
    <property type="entry name" value="Transposase IS200-like"/>
    <property type="match status" value="1"/>
</dbReference>
<dbReference type="InterPro" id="IPR036515">
    <property type="entry name" value="Transposase_17_sf"/>
</dbReference>
<dbReference type="InterPro" id="IPR002686">
    <property type="entry name" value="Transposase_17"/>
</dbReference>
<dbReference type="SMART" id="SM01321">
    <property type="entry name" value="Y1_Tnp"/>
    <property type="match status" value="1"/>
</dbReference>
<dbReference type="GO" id="GO:0003677">
    <property type="term" value="F:DNA binding"/>
    <property type="evidence" value="ECO:0007669"/>
    <property type="project" value="InterPro"/>
</dbReference>
<dbReference type="EMBL" id="WWCN01000003">
    <property type="protein sequence ID" value="MYM22269.1"/>
    <property type="molecule type" value="Genomic_DNA"/>
</dbReference>
<organism evidence="2 3">
    <name type="scientific">Duganella flavida</name>
    <dbReference type="NCBI Taxonomy" id="2692175"/>
    <lineage>
        <taxon>Bacteria</taxon>
        <taxon>Pseudomonadati</taxon>
        <taxon>Pseudomonadota</taxon>
        <taxon>Betaproteobacteria</taxon>
        <taxon>Burkholderiales</taxon>
        <taxon>Oxalobacteraceae</taxon>
        <taxon>Telluria group</taxon>
        <taxon>Duganella</taxon>
    </lineage>
</organism>
<evidence type="ECO:0000313" key="2">
    <source>
        <dbReference type="EMBL" id="MYM22269.1"/>
    </source>
</evidence>
<accession>A0A6L8K435</accession>
<evidence type="ECO:0000259" key="1">
    <source>
        <dbReference type="SMART" id="SM01321"/>
    </source>
</evidence>
<protein>
    <submittedName>
        <fullName evidence="2">Addiction module toxin RelE</fullName>
    </submittedName>
</protein>
<dbReference type="Proteomes" id="UP000479335">
    <property type="component" value="Unassembled WGS sequence"/>
</dbReference>
<dbReference type="Pfam" id="PF01797">
    <property type="entry name" value="Y1_Tnp"/>
    <property type="match status" value="1"/>
</dbReference>
<dbReference type="AlphaFoldDB" id="A0A6L8K435"/>
<dbReference type="Gene3D" id="3.30.70.1290">
    <property type="entry name" value="Transposase IS200-like"/>
    <property type="match status" value="1"/>
</dbReference>
<keyword evidence="3" id="KW-1185">Reference proteome</keyword>